<evidence type="ECO:0000313" key="3">
    <source>
        <dbReference type="EMBL" id="OGH93588.1"/>
    </source>
</evidence>
<reference evidence="3 4" key="1">
    <citation type="journal article" date="2016" name="Nat. Commun.">
        <title>Thousands of microbial genomes shed light on interconnected biogeochemical processes in an aquifer system.</title>
        <authorList>
            <person name="Anantharaman K."/>
            <person name="Brown C.T."/>
            <person name="Hug L.A."/>
            <person name="Sharon I."/>
            <person name="Castelle C.J."/>
            <person name="Probst A.J."/>
            <person name="Thomas B.C."/>
            <person name="Singh A."/>
            <person name="Wilkins M.J."/>
            <person name="Karaoz U."/>
            <person name="Brodie E.L."/>
            <person name="Williams K.H."/>
            <person name="Hubbard S.S."/>
            <person name="Banfield J.F."/>
        </authorList>
    </citation>
    <scope>NUCLEOTIDE SEQUENCE [LARGE SCALE GENOMIC DNA]</scope>
</reference>
<keyword evidence="1" id="KW-0812">Transmembrane</keyword>
<evidence type="ECO:0000259" key="2">
    <source>
        <dbReference type="Pfam" id="PF14257"/>
    </source>
</evidence>
<gene>
    <name evidence="3" type="ORF">A2538_00660</name>
</gene>
<dbReference type="AlphaFoldDB" id="A0A1F6PBU1"/>
<protein>
    <recommendedName>
        <fullName evidence="2">DUF4349 domain-containing protein</fullName>
    </recommendedName>
</protein>
<sequence>MSKAIKIILLLAGAFFLVAVGIVIINWSRYQIMPMATTNYGYDVGYAPSGVMAESASLGMATGLSALDAGSAVRTFVSKVVSPQVASVNSVSAPEMSNTTDRMVVKVGSLSMVVTDVNETIKNIADYAYKQNGYVVSSNVYKRGLSPYGTLIIKIPAKSFDEGLNEVKSLGEVVSDSVNGQDVTEEYVDLDAQLRNLQATEKQFLTILAKAEKITDILAVQRELTQVRGQIEQLQGRMKYLRQSADMSTITVDLSTDPSVLPSVDNSKVWKPWAEVKTAARALVEVGKKLVNQLIWLVIFVPIWLVIGLVVWVVVRVVKKIRGKGKFKLE</sequence>
<dbReference type="Proteomes" id="UP000178254">
    <property type="component" value="Unassembled WGS sequence"/>
</dbReference>
<evidence type="ECO:0000256" key="1">
    <source>
        <dbReference type="SAM" id="Phobius"/>
    </source>
</evidence>
<name>A0A1F6PBU1_9BACT</name>
<keyword evidence="1" id="KW-0472">Membrane</keyword>
<feature type="transmembrane region" description="Helical" evidence="1">
    <location>
        <begin position="294"/>
        <end position="318"/>
    </location>
</feature>
<proteinExistence type="predicted"/>
<dbReference type="InterPro" id="IPR025645">
    <property type="entry name" value="DUF4349"/>
</dbReference>
<keyword evidence="1" id="KW-1133">Transmembrane helix</keyword>
<evidence type="ECO:0000313" key="4">
    <source>
        <dbReference type="Proteomes" id="UP000178254"/>
    </source>
</evidence>
<feature type="domain" description="DUF4349" evidence="2">
    <location>
        <begin position="102"/>
        <end position="315"/>
    </location>
</feature>
<dbReference type="EMBL" id="MFRE01000028">
    <property type="protein sequence ID" value="OGH93588.1"/>
    <property type="molecule type" value="Genomic_DNA"/>
</dbReference>
<accession>A0A1F6PBU1</accession>
<dbReference type="STRING" id="1798709.A2538_00660"/>
<dbReference type="Pfam" id="PF14257">
    <property type="entry name" value="DUF4349"/>
    <property type="match status" value="1"/>
</dbReference>
<organism evidence="3 4">
    <name type="scientific">Candidatus Magasanikbacteria bacterium RIFOXYD2_FULL_41_14</name>
    <dbReference type="NCBI Taxonomy" id="1798709"/>
    <lineage>
        <taxon>Bacteria</taxon>
        <taxon>Candidatus Magasanikiibacteriota</taxon>
    </lineage>
</organism>
<comment type="caution">
    <text evidence="3">The sequence shown here is derived from an EMBL/GenBank/DDBJ whole genome shotgun (WGS) entry which is preliminary data.</text>
</comment>